<evidence type="ECO:0000256" key="4">
    <source>
        <dbReference type="ARBA" id="ARBA00022752"/>
    </source>
</evidence>
<dbReference type="GO" id="GO:0016746">
    <property type="term" value="F:acyltransferase activity"/>
    <property type="evidence" value="ECO:0007669"/>
    <property type="project" value="UniProtKB-KW"/>
</dbReference>
<dbReference type="InterPro" id="IPR010125">
    <property type="entry name" value="PHA_synth_III_C"/>
</dbReference>
<name>A0A5M6CI60_9BACT</name>
<evidence type="ECO:0000256" key="5">
    <source>
        <dbReference type="ARBA" id="ARBA00023315"/>
    </source>
</evidence>
<dbReference type="SUPFAM" id="SSF53474">
    <property type="entry name" value="alpha/beta-Hydrolases"/>
    <property type="match status" value="1"/>
</dbReference>
<evidence type="ECO:0000256" key="1">
    <source>
        <dbReference type="ARBA" id="ARBA00004683"/>
    </source>
</evidence>
<dbReference type="Proteomes" id="UP000323632">
    <property type="component" value="Unassembled WGS sequence"/>
</dbReference>
<feature type="domain" description="AB hydrolase-1" evidence="7">
    <location>
        <begin position="84"/>
        <end position="331"/>
    </location>
</feature>
<evidence type="ECO:0000259" key="7">
    <source>
        <dbReference type="Pfam" id="PF00561"/>
    </source>
</evidence>
<dbReference type="NCBIfam" id="TIGR01836">
    <property type="entry name" value="PHA_synth_III_C"/>
    <property type="match status" value="1"/>
</dbReference>
<keyword evidence="5" id="KW-0012">Acyltransferase</keyword>
<dbReference type="Gene3D" id="3.40.50.1820">
    <property type="entry name" value="alpha/beta hydrolase"/>
    <property type="match status" value="1"/>
</dbReference>
<keyword evidence="3" id="KW-0808">Transferase</keyword>
<comment type="pathway">
    <text evidence="1">Biopolymer metabolism; poly-(R)-3-hydroxybutanoate biosynthesis.</text>
</comment>
<evidence type="ECO:0000313" key="9">
    <source>
        <dbReference type="Proteomes" id="UP000323632"/>
    </source>
</evidence>
<dbReference type="Pfam" id="PF00561">
    <property type="entry name" value="Abhydrolase_1"/>
    <property type="match status" value="1"/>
</dbReference>
<gene>
    <name evidence="8" type="primary">phaC</name>
    <name evidence="8" type="ORF">F0919_13985</name>
</gene>
<dbReference type="InterPro" id="IPR051321">
    <property type="entry name" value="PHA/PHB_synthase"/>
</dbReference>
<evidence type="ECO:0000313" key="8">
    <source>
        <dbReference type="EMBL" id="KAA5533642.1"/>
    </source>
</evidence>
<keyword evidence="4" id="KW-0583">PHB biosynthesis</keyword>
<dbReference type="PANTHER" id="PTHR36837">
    <property type="entry name" value="POLY(3-HYDROXYALKANOATE) POLYMERASE SUBUNIT PHAC"/>
    <property type="match status" value="1"/>
</dbReference>
<dbReference type="UniPathway" id="UPA00917"/>
<dbReference type="GO" id="GO:0042619">
    <property type="term" value="P:poly-hydroxybutyrate biosynthetic process"/>
    <property type="evidence" value="ECO:0007669"/>
    <property type="project" value="UniProtKB-KW"/>
</dbReference>
<keyword evidence="9" id="KW-1185">Reference proteome</keyword>
<evidence type="ECO:0000256" key="6">
    <source>
        <dbReference type="ARBA" id="ARBA00033356"/>
    </source>
</evidence>
<dbReference type="InterPro" id="IPR000073">
    <property type="entry name" value="AB_hydrolase_1"/>
</dbReference>
<dbReference type="PANTHER" id="PTHR36837:SF2">
    <property type="entry name" value="POLY(3-HYDROXYALKANOATE) POLYMERASE SUBUNIT PHAC"/>
    <property type="match status" value="1"/>
</dbReference>
<evidence type="ECO:0000256" key="3">
    <source>
        <dbReference type="ARBA" id="ARBA00022679"/>
    </source>
</evidence>
<organism evidence="8 9">
    <name type="scientific">Taibaiella lutea</name>
    <dbReference type="NCBI Taxonomy" id="2608001"/>
    <lineage>
        <taxon>Bacteria</taxon>
        <taxon>Pseudomonadati</taxon>
        <taxon>Bacteroidota</taxon>
        <taxon>Chitinophagia</taxon>
        <taxon>Chitinophagales</taxon>
        <taxon>Chitinophagaceae</taxon>
        <taxon>Taibaiella</taxon>
    </lineage>
</organism>
<proteinExistence type="predicted"/>
<protein>
    <recommendedName>
        <fullName evidence="2">Poly(3-hydroxyalkanoate) polymerase subunit PhaC</fullName>
    </recommendedName>
    <alternativeName>
        <fullName evidence="6">PHB synthase subunit PhaC</fullName>
    </alternativeName>
</protein>
<dbReference type="InterPro" id="IPR029058">
    <property type="entry name" value="AB_hydrolase_fold"/>
</dbReference>
<sequence>MTLNPLGLLEELSSTTQKLMKGYETLQNIKEVDVATLEKELVWQRDKVKLYHYVRETPAKCKIPVLVSFAMLNRHDVLDLQPDRSLMKKLLEEGLDIYIMDWGYPTQADKYLTMEDYIDGYMNDAVDFIRKAHNVPKIHKQGICQAGTYSMIYASRYPEKLQSLTTYVAPFDFGDEDNMLFKWAKHIDVDNMVDCVGTIPGEMIDSAFGYLKPSMNVSKYIGVMDSLEDEDKLLNFLRMEHWKADLPAIAGEMYRKYIKDLFRDNLLIKGKFYLGGTKVDLKKMNIPYLNVYATSDNIIPNDSTKAVMEKIGSTDKQEIPFPGGHIGVFVGTKSQKDLAPAVAKWTIQKSK</sequence>
<comment type="caution">
    <text evidence="8">The sequence shown here is derived from an EMBL/GenBank/DDBJ whole genome shotgun (WGS) entry which is preliminary data.</text>
</comment>
<dbReference type="EMBL" id="VWSH01000003">
    <property type="protein sequence ID" value="KAA5533642.1"/>
    <property type="molecule type" value="Genomic_DNA"/>
</dbReference>
<dbReference type="AlphaFoldDB" id="A0A5M6CI60"/>
<reference evidence="8 9" key="1">
    <citation type="submission" date="2019-09" db="EMBL/GenBank/DDBJ databases">
        <title>Genome sequence and assembly of Taibaiella sp.</title>
        <authorList>
            <person name="Chhetri G."/>
        </authorList>
    </citation>
    <scope>NUCLEOTIDE SEQUENCE [LARGE SCALE GENOMIC DNA]</scope>
    <source>
        <strain evidence="8 9">KVB11</strain>
    </source>
</reference>
<evidence type="ECO:0000256" key="2">
    <source>
        <dbReference type="ARBA" id="ARBA00019065"/>
    </source>
</evidence>
<accession>A0A5M6CI60</accession>
<dbReference type="RefSeq" id="WP_150033389.1">
    <property type="nucleotide sequence ID" value="NZ_VWSH01000003.1"/>
</dbReference>